<dbReference type="NCBIfam" id="TIGR01798">
    <property type="entry name" value="cit_synth_I"/>
    <property type="match status" value="1"/>
</dbReference>
<keyword evidence="12" id="KW-1185">Reference proteome</keyword>
<evidence type="ECO:0000256" key="4">
    <source>
        <dbReference type="ARBA" id="ARBA00022679"/>
    </source>
</evidence>
<reference evidence="11 12" key="1">
    <citation type="submission" date="2019-03" db="EMBL/GenBank/DDBJ databases">
        <title>Draft Genome Sequence of Massilia arenosa sp. nov., a Novel Massilia Species Isolated from a Sandy-loam Maize Soil.</title>
        <authorList>
            <person name="Raths R."/>
            <person name="Peta V."/>
            <person name="Bucking H."/>
        </authorList>
    </citation>
    <scope>NUCLEOTIDE SEQUENCE [LARGE SCALE GENOMIC DNA]</scope>
    <source>
        <strain evidence="11 12">MC02</strain>
    </source>
</reference>
<evidence type="ECO:0000313" key="12">
    <source>
        <dbReference type="Proteomes" id="UP000298438"/>
    </source>
</evidence>
<protein>
    <recommendedName>
        <fullName evidence="6 7">Citrate synthase</fullName>
    </recommendedName>
</protein>
<evidence type="ECO:0000256" key="9">
    <source>
        <dbReference type="RuleBase" id="RU003370"/>
    </source>
</evidence>
<comment type="caution">
    <text evidence="11">The sequence shown here is derived from an EMBL/GenBank/DDBJ whole genome shotgun (WGS) entry which is preliminary data.</text>
</comment>
<evidence type="ECO:0000256" key="5">
    <source>
        <dbReference type="ARBA" id="ARBA00049288"/>
    </source>
</evidence>
<dbReference type="GO" id="GO:0005737">
    <property type="term" value="C:cytoplasm"/>
    <property type="evidence" value="ECO:0007669"/>
    <property type="project" value="InterPro"/>
</dbReference>
<dbReference type="InterPro" id="IPR016143">
    <property type="entry name" value="Citrate_synth-like_sm_a-sub"/>
</dbReference>
<dbReference type="Proteomes" id="UP000298438">
    <property type="component" value="Unassembled WGS sequence"/>
</dbReference>
<dbReference type="FunFam" id="1.10.230.10:FF:000002">
    <property type="entry name" value="Citrate synthase"/>
    <property type="match status" value="1"/>
</dbReference>
<dbReference type="InterPro" id="IPR002020">
    <property type="entry name" value="Citrate_synthase"/>
</dbReference>
<keyword evidence="11" id="KW-0012">Acyltransferase</keyword>
<evidence type="ECO:0000313" key="11">
    <source>
        <dbReference type="EMBL" id="TFW19333.1"/>
    </source>
</evidence>
<dbReference type="InterPro" id="IPR024176">
    <property type="entry name" value="Citrate_synthase_bac-typ"/>
</dbReference>
<evidence type="ECO:0000256" key="1">
    <source>
        <dbReference type="ARBA" id="ARBA00004751"/>
    </source>
</evidence>
<dbReference type="Pfam" id="PF00285">
    <property type="entry name" value="Citrate_synt"/>
    <property type="match status" value="1"/>
</dbReference>
<dbReference type="PANTHER" id="PTHR42871:SF1">
    <property type="entry name" value="CITRATE SYNTHASE"/>
    <property type="match status" value="1"/>
</dbReference>
<dbReference type="AlphaFoldDB" id="A0A4Y9SB51"/>
<gene>
    <name evidence="11" type="ORF">E4L96_11925</name>
</gene>
<dbReference type="CDD" id="cd06114">
    <property type="entry name" value="EcCS_like"/>
    <property type="match status" value="1"/>
</dbReference>
<accession>A0A4Y9SB51</accession>
<dbReference type="PROSITE" id="PS00480">
    <property type="entry name" value="CITRATE_SYNTHASE"/>
    <property type="match status" value="1"/>
</dbReference>
<dbReference type="InterPro" id="IPR019810">
    <property type="entry name" value="Citrate_synthase_AS"/>
</dbReference>
<comment type="catalytic activity">
    <reaction evidence="5 9">
        <text>oxaloacetate + acetyl-CoA + H2O = citrate + CoA + H(+)</text>
        <dbReference type="Rhea" id="RHEA:16845"/>
        <dbReference type="ChEBI" id="CHEBI:15377"/>
        <dbReference type="ChEBI" id="CHEBI:15378"/>
        <dbReference type="ChEBI" id="CHEBI:16452"/>
        <dbReference type="ChEBI" id="CHEBI:16947"/>
        <dbReference type="ChEBI" id="CHEBI:57287"/>
        <dbReference type="ChEBI" id="CHEBI:57288"/>
        <dbReference type="EC" id="2.3.3.16"/>
    </reaction>
</comment>
<dbReference type="GO" id="GO:0006099">
    <property type="term" value="P:tricarboxylic acid cycle"/>
    <property type="evidence" value="ECO:0007669"/>
    <property type="project" value="UniProtKB-UniRule"/>
</dbReference>
<dbReference type="InterPro" id="IPR036969">
    <property type="entry name" value="Citrate_synthase_sf"/>
</dbReference>
<evidence type="ECO:0000256" key="7">
    <source>
        <dbReference type="PIRNR" id="PIRNR001369"/>
    </source>
</evidence>
<dbReference type="Gene3D" id="1.10.230.10">
    <property type="entry name" value="Cytochrome P450-Terp, domain 2"/>
    <property type="match status" value="1"/>
</dbReference>
<feature type="active site" evidence="8">
    <location>
        <position position="368"/>
    </location>
</feature>
<dbReference type="PANTHER" id="PTHR42871">
    <property type="entry name" value="CITRATE SYNTHASE"/>
    <property type="match status" value="1"/>
</dbReference>
<organism evidence="11 12">
    <name type="scientific">Zemynaea arenosa</name>
    <dbReference type="NCBI Taxonomy" id="2561931"/>
    <lineage>
        <taxon>Bacteria</taxon>
        <taxon>Pseudomonadati</taxon>
        <taxon>Pseudomonadota</taxon>
        <taxon>Betaproteobacteria</taxon>
        <taxon>Burkholderiales</taxon>
        <taxon>Oxalobacteraceae</taxon>
        <taxon>Telluria group</taxon>
        <taxon>Zemynaea</taxon>
    </lineage>
</organism>
<keyword evidence="3 9" id="KW-0816">Tricarboxylic acid cycle</keyword>
<dbReference type="SUPFAM" id="SSF48256">
    <property type="entry name" value="Citrate synthase"/>
    <property type="match status" value="1"/>
</dbReference>
<dbReference type="UniPathway" id="UPA00223">
    <property type="reaction ID" value="UER00717"/>
</dbReference>
<feature type="active site" evidence="8">
    <location>
        <position position="310"/>
    </location>
</feature>
<dbReference type="Gene3D" id="2.20.28.60">
    <property type="match status" value="1"/>
</dbReference>
<dbReference type="PRINTS" id="PR00143">
    <property type="entry name" value="CITRTSNTHASE"/>
</dbReference>
<evidence type="ECO:0000256" key="8">
    <source>
        <dbReference type="PIRSR" id="PIRSR001369-1"/>
    </source>
</evidence>
<evidence type="ECO:0000256" key="6">
    <source>
        <dbReference type="NCBIfam" id="TIGR01798"/>
    </source>
</evidence>
<dbReference type="OrthoDB" id="9800864at2"/>
<dbReference type="EMBL" id="SPVF01000148">
    <property type="protein sequence ID" value="TFW19333.1"/>
    <property type="molecule type" value="Genomic_DNA"/>
</dbReference>
<dbReference type="GO" id="GO:0036440">
    <property type="term" value="F:citrate synthase activity"/>
    <property type="evidence" value="ECO:0007669"/>
    <property type="project" value="UniProtKB-EC"/>
</dbReference>
<dbReference type="PIRSF" id="PIRSF001369">
    <property type="entry name" value="Citrate_synth"/>
    <property type="match status" value="1"/>
</dbReference>
<dbReference type="InterPro" id="IPR016142">
    <property type="entry name" value="Citrate_synth-like_lrg_a-sub"/>
</dbReference>
<dbReference type="InterPro" id="IPR010953">
    <property type="entry name" value="Citrate_synthase_typ-I"/>
</dbReference>
<comment type="pathway">
    <text evidence="1 9">Carbohydrate metabolism; tricarboxylic acid cycle; isocitrate from oxaloacetate: step 1/2.</text>
</comment>
<dbReference type="NCBIfam" id="NF004126">
    <property type="entry name" value="PRK05614.1"/>
    <property type="match status" value="1"/>
</dbReference>
<evidence type="ECO:0000256" key="2">
    <source>
        <dbReference type="ARBA" id="ARBA00010566"/>
    </source>
</evidence>
<proteinExistence type="inferred from homology"/>
<evidence type="ECO:0000256" key="3">
    <source>
        <dbReference type="ARBA" id="ARBA00022532"/>
    </source>
</evidence>
<name>A0A4Y9SB51_9BURK</name>
<sequence length="433" mass="48195">MNISDTKATLSFSDGSPSVDMPIYKGTIGPDVIDIRKLYGQTGKFTYDPGFMSTAACNSSITYIDGDKGELLYRGYPIEQLAVNCDFLETCYLLLNGELPNAEQKAKFETTVTRHTMVHEQMNFFFRGFRRDAHPMSVLVGTVGALASFYHDSLDINDPEQREISAIRLIAKLPTLVAMAYKYSVGQPFVYPRNDLSYSANFMRMMFGNPCEEYKVNDVLVRALDRILILHADHEQNASTSTVRLAGSSGANPFACIAAGIACLWGPAHGGANEAALNMLKEIGTVENIPAFIEKVKDKNSGVKLMGFGHRVYKNFDPRAKLMRETCHEVLNELGLQDDPLFKLAMELEKIALNDEYFVSRKLYPNVDFYSGIVQSALGIPVSLFTGIFAMARTIGWIAQWNEMIADPEQKIGRPRQLYVGSAVRDVPGIDKR</sequence>
<evidence type="ECO:0000256" key="10">
    <source>
        <dbReference type="RuleBase" id="RU003406"/>
    </source>
</evidence>
<comment type="similarity">
    <text evidence="2 7 10">Belongs to the citrate synthase family.</text>
</comment>
<keyword evidence="4 7" id="KW-0808">Transferase</keyword>
<dbReference type="RefSeq" id="WP_135207446.1">
    <property type="nucleotide sequence ID" value="NZ_SPVF01000148.1"/>
</dbReference>
<dbReference type="Gene3D" id="1.10.580.10">
    <property type="entry name" value="Citrate Synthase, domain 1"/>
    <property type="match status" value="1"/>
</dbReference>